<evidence type="ECO:0000313" key="2">
    <source>
        <dbReference type="EMBL" id="GMT12986.1"/>
    </source>
</evidence>
<keyword evidence="1" id="KW-0472">Membrane</keyword>
<evidence type="ECO:0000256" key="1">
    <source>
        <dbReference type="SAM" id="Phobius"/>
    </source>
</evidence>
<dbReference type="Proteomes" id="UP001432322">
    <property type="component" value="Unassembled WGS sequence"/>
</dbReference>
<protein>
    <submittedName>
        <fullName evidence="2">Uncharacterized protein</fullName>
    </submittedName>
</protein>
<keyword evidence="1" id="KW-1133">Transmembrane helix</keyword>
<sequence>PRICCCSTTIASQSMAVVGVLLSALLLLADFLVENDPVNHALIGTVVGLEVLAGILLIVGCSTKKALLVIPAIGSQWLSACMFLACGIETFIWFTMDTWTIVGLVVAYLSAIAFSCFIAQCHKS</sequence>
<gene>
    <name evidence="2" type="ORF">PFISCL1PPCAC_4283</name>
</gene>
<keyword evidence="1" id="KW-0812">Transmembrane</keyword>
<comment type="caution">
    <text evidence="2">The sequence shown here is derived from an EMBL/GenBank/DDBJ whole genome shotgun (WGS) entry which is preliminary data.</text>
</comment>
<feature type="non-terminal residue" evidence="2">
    <location>
        <position position="124"/>
    </location>
</feature>
<evidence type="ECO:0000313" key="3">
    <source>
        <dbReference type="Proteomes" id="UP001432322"/>
    </source>
</evidence>
<proteinExistence type="predicted"/>
<name>A0AAV5V0Y2_9BILA</name>
<dbReference type="EMBL" id="BTSY01000002">
    <property type="protein sequence ID" value="GMT12986.1"/>
    <property type="molecule type" value="Genomic_DNA"/>
</dbReference>
<feature type="transmembrane region" description="Helical" evidence="1">
    <location>
        <begin position="66"/>
        <end position="93"/>
    </location>
</feature>
<reference evidence="2" key="1">
    <citation type="submission" date="2023-10" db="EMBL/GenBank/DDBJ databases">
        <title>Genome assembly of Pristionchus species.</title>
        <authorList>
            <person name="Yoshida K."/>
            <person name="Sommer R.J."/>
        </authorList>
    </citation>
    <scope>NUCLEOTIDE SEQUENCE</scope>
    <source>
        <strain evidence="2">RS5133</strain>
    </source>
</reference>
<accession>A0AAV5V0Y2</accession>
<keyword evidence="3" id="KW-1185">Reference proteome</keyword>
<feature type="non-terminal residue" evidence="2">
    <location>
        <position position="1"/>
    </location>
</feature>
<dbReference type="AlphaFoldDB" id="A0AAV5V0Y2"/>
<organism evidence="2 3">
    <name type="scientific">Pristionchus fissidentatus</name>
    <dbReference type="NCBI Taxonomy" id="1538716"/>
    <lineage>
        <taxon>Eukaryota</taxon>
        <taxon>Metazoa</taxon>
        <taxon>Ecdysozoa</taxon>
        <taxon>Nematoda</taxon>
        <taxon>Chromadorea</taxon>
        <taxon>Rhabditida</taxon>
        <taxon>Rhabditina</taxon>
        <taxon>Diplogasteromorpha</taxon>
        <taxon>Diplogasteroidea</taxon>
        <taxon>Neodiplogasteridae</taxon>
        <taxon>Pristionchus</taxon>
    </lineage>
</organism>
<feature type="transmembrane region" description="Helical" evidence="1">
    <location>
        <begin position="40"/>
        <end position="59"/>
    </location>
</feature>
<feature type="transmembrane region" description="Helical" evidence="1">
    <location>
        <begin position="99"/>
        <end position="119"/>
    </location>
</feature>